<feature type="transmembrane region" description="Helical" evidence="1">
    <location>
        <begin position="16"/>
        <end position="38"/>
    </location>
</feature>
<protein>
    <submittedName>
        <fullName evidence="2">Uncharacterized protein</fullName>
    </submittedName>
</protein>
<reference evidence="2 3" key="1">
    <citation type="submission" date="2019-06" db="EMBL/GenBank/DDBJ databases">
        <title>Genomic Encyclopedia of Type Strains, Phase IV (KMG-V): Genome sequencing to study the core and pangenomes of soil and plant-associated prokaryotes.</title>
        <authorList>
            <person name="Whitman W."/>
        </authorList>
    </citation>
    <scope>NUCLEOTIDE SEQUENCE [LARGE SCALE GENOMIC DNA]</scope>
    <source>
        <strain evidence="2 3">BR 11796</strain>
    </source>
</reference>
<organism evidence="2 3">
    <name type="scientific">Azospirillum brasilense</name>
    <dbReference type="NCBI Taxonomy" id="192"/>
    <lineage>
        <taxon>Bacteria</taxon>
        <taxon>Pseudomonadati</taxon>
        <taxon>Pseudomonadota</taxon>
        <taxon>Alphaproteobacteria</taxon>
        <taxon>Rhodospirillales</taxon>
        <taxon>Azospirillaceae</taxon>
        <taxon>Azospirillum</taxon>
    </lineage>
</organism>
<evidence type="ECO:0000313" key="2">
    <source>
        <dbReference type="EMBL" id="TWA61633.1"/>
    </source>
</evidence>
<keyword evidence="1" id="KW-0472">Membrane</keyword>
<name>A0A560AMP4_AZOBR</name>
<dbReference type="AlphaFoldDB" id="A0A560AMP4"/>
<evidence type="ECO:0000313" key="3">
    <source>
        <dbReference type="Proteomes" id="UP000316083"/>
    </source>
</evidence>
<accession>A0A560AMP4</accession>
<keyword evidence="1" id="KW-1133">Transmembrane helix</keyword>
<comment type="caution">
    <text evidence="2">The sequence shown here is derived from an EMBL/GenBank/DDBJ whole genome shotgun (WGS) entry which is preliminary data.</text>
</comment>
<keyword evidence="1" id="KW-0812">Transmembrane</keyword>
<dbReference type="EMBL" id="VITF01000017">
    <property type="protein sequence ID" value="TWA61633.1"/>
    <property type="molecule type" value="Genomic_DNA"/>
</dbReference>
<proteinExistence type="predicted"/>
<evidence type="ECO:0000256" key="1">
    <source>
        <dbReference type="SAM" id="Phobius"/>
    </source>
</evidence>
<sequence>MVSLARQDLVHEWRRFAAAILTLALSGLLILIQVGLLLGQFDAFTLPLTRSRADLWITAPNIQSWDQSTVVPARVEGLFRSHSVFTGKRCNGTG</sequence>
<gene>
    <name evidence="2" type="ORF">FBZ82_1176</name>
</gene>
<dbReference type="Proteomes" id="UP000316083">
    <property type="component" value="Unassembled WGS sequence"/>
</dbReference>